<dbReference type="OrthoDB" id="8564371at2"/>
<protein>
    <submittedName>
        <fullName evidence="1">Uncharacterized protein</fullName>
    </submittedName>
</protein>
<proteinExistence type="predicted"/>
<gene>
    <name evidence="1" type="ORF">SAMN05216387_101371</name>
</gene>
<dbReference type="RefSeq" id="WP_090826444.1">
    <property type="nucleotide sequence ID" value="NZ_FOBH01000001.1"/>
</dbReference>
<dbReference type="AlphaFoldDB" id="A0A1H7GSR1"/>
<accession>A0A1H7GSR1</accession>
<reference evidence="1 2" key="1">
    <citation type="submission" date="2016-10" db="EMBL/GenBank/DDBJ databases">
        <authorList>
            <person name="de Groot N.N."/>
        </authorList>
    </citation>
    <scope>NUCLEOTIDE SEQUENCE [LARGE SCALE GENOMIC DNA]</scope>
    <source>
        <strain evidence="1 2">Nv1</strain>
    </source>
</reference>
<keyword evidence="2" id="KW-1185">Reference proteome</keyword>
<sequence>MSNSLEDERKAILERMSASRRNFRHMFDHEEDHDHEPVYDAHTFPRSHTFRFLTKHPYYATLSALAAVAIIPRGLLKKAVKGGATVTAGILGSGTKTSMIRYVLPPTIRLLRSYKRRGR</sequence>
<name>A0A1H7GSR1_9PROT</name>
<evidence type="ECO:0000313" key="2">
    <source>
        <dbReference type="Proteomes" id="UP000198620"/>
    </source>
</evidence>
<dbReference type="STRING" id="1233.SAMN05216387_101371"/>
<dbReference type="Proteomes" id="UP000198620">
    <property type="component" value="Unassembled WGS sequence"/>
</dbReference>
<dbReference type="EMBL" id="FOBH01000001">
    <property type="protein sequence ID" value="SEK41059.1"/>
    <property type="molecule type" value="Genomic_DNA"/>
</dbReference>
<organism evidence="1 2">
    <name type="scientific">Nitrosovibrio tenuis</name>
    <dbReference type="NCBI Taxonomy" id="1233"/>
    <lineage>
        <taxon>Bacteria</taxon>
        <taxon>Pseudomonadati</taxon>
        <taxon>Pseudomonadota</taxon>
        <taxon>Betaproteobacteria</taxon>
        <taxon>Nitrosomonadales</taxon>
        <taxon>Nitrosomonadaceae</taxon>
        <taxon>Nitrosovibrio</taxon>
    </lineage>
</organism>
<evidence type="ECO:0000313" key="1">
    <source>
        <dbReference type="EMBL" id="SEK41059.1"/>
    </source>
</evidence>